<feature type="binding site" evidence="15">
    <location>
        <position position="109"/>
    </location>
    <ligand>
        <name>S-adenosyl-L-methionine</name>
        <dbReference type="ChEBI" id="CHEBI:59789"/>
    </ligand>
</feature>
<evidence type="ECO:0000256" key="2">
    <source>
        <dbReference type="ARBA" id="ARBA00004496"/>
    </source>
</evidence>
<keyword evidence="11 15" id="KW-0819">tRNA processing</keyword>
<reference evidence="18 19" key="1">
    <citation type="submission" date="2016-03" db="EMBL/GenBank/DDBJ databases">
        <authorList>
            <person name="Cho S.-Y."/>
            <person name="Lim S."/>
            <person name="Kim H."/>
            <person name="Soh E.H."/>
            <person name="Moon J.S."/>
        </authorList>
    </citation>
    <scope>NUCLEOTIDE SEQUENCE [LARGE SCALE GENOMIC DNA]</scope>
    <source>
        <strain evidence="18 19">KCTC 3810</strain>
    </source>
</reference>
<evidence type="ECO:0000256" key="8">
    <source>
        <dbReference type="ARBA" id="ARBA00022603"/>
    </source>
</evidence>
<comment type="subunit">
    <text evidence="4 15 16">Homodimer.</text>
</comment>
<evidence type="ECO:0000256" key="12">
    <source>
        <dbReference type="ARBA" id="ARBA00029736"/>
    </source>
</evidence>
<dbReference type="Gene3D" id="1.10.1270.20">
    <property type="entry name" value="tRNA(m1g37)methyltransferase, domain 2"/>
    <property type="match status" value="1"/>
</dbReference>
<dbReference type="SUPFAM" id="SSF75217">
    <property type="entry name" value="alpha/beta knot"/>
    <property type="match status" value="1"/>
</dbReference>
<keyword evidence="8 15" id="KW-0489">Methyltransferase</keyword>
<protein>
    <recommendedName>
        <fullName evidence="6 15">tRNA (guanine-N(1)-)-methyltransferase</fullName>
        <ecNumber evidence="5 15">2.1.1.228</ecNumber>
    </recommendedName>
    <alternativeName>
        <fullName evidence="12 15">M1G-methyltransferase</fullName>
    </alternativeName>
    <alternativeName>
        <fullName evidence="13 15">tRNA [GM37] methyltransferase</fullName>
    </alternativeName>
</protein>
<evidence type="ECO:0000256" key="13">
    <source>
        <dbReference type="ARBA" id="ARBA00033392"/>
    </source>
</evidence>
<keyword evidence="7 15" id="KW-0963">Cytoplasm</keyword>
<dbReference type="RefSeq" id="WP_028106010.1">
    <property type="nucleotide sequence ID" value="NZ_LVVL01000001.1"/>
</dbReference>
<comment type="caution">
    <text evidence="18">The sequence shown here is derived from an EMBL/GenBank/DDBJ whole genome shotgun (WGS) entry which is preliminary data.</text>
</comment>
<keyword evidence="10 15" id="KW-0949">S-adenosyl-L-methionine</keyword>
<dbReference type="NCBIfam" id="NF000648">
    <property type="entry name" value="PRK00026.1"/>
    <property type="match status" value="1"/>
</dbReference>
<evidence type="ECO:0000313" key="19">
    <source>
        <dbReference type="Proteomes" id="UP000078447"/>
    </source>
</evidence>
<dbReference type="InterPro" id="IPR002649">
    <property type="entry name" value="tRNA_m1G_MeTrfase_TrmD"/>
</dbReference>
<dbReference type="EMBL" id="LVVL01000001">
    <property type="protein sequence ID" value="OAN15058.1"/>
    <property type="molecule type" value="Genomic_DNA"/>
</dbReference>
<comment type="catalytic activity">
    <reaction evidence="14 15 16">
        <text>guanosine(37) in tRNA + S-adenosyl-L-methionine = N(1)-methylguanosine(37) in tRNA + S-adenosyl-L-homocysteine + H(+)</text>
        <dbReference type="Rhea" id="RHEA:36899"/>
        <dbReference type="Rhea" id="RHEA-COMP:10145"/>
        <dbReference type="Rhea" id="RHEA-COMP:10147"/>
        <dbReference type="ChEBI" id="CHEBI:15378"/>
        <dbReference type="ChEBI" id="CHEBI:57856"/>
        <dbReference type="ChEBI" id="CHEBI:59789"/>
        <dbReference type="ChEBI" id="CHEBI:73542"/>
        <dbReference type="ChEBI" id="CHEBI:74269"/>
        <dbReference type="EC" id="2.1.1.228"/>
    </reaction>
</comment>
<feature type="domain" description="tRNA methyltransferase TRMD/TRM10-type" evidence="17">
    <location>
        <begin position="1"/>
        <end position="221"/>
    </location>
</feature>
<accession>A0ABX2VAR2</accession>
<dbReference type="CDD" id="cd18080">
    <property type="entry name" value="TrmD-like"/>
    <property type="match status" value="1"/>
</dbReference>
<evidence type="ECO:0000313" key="18">
    <source>
        <dbReference type="EMBL" id="OAN15058.1"/>
    </source>
</evidence>
<gene>
    <name evidence="15" type="primary">trmD</name>
    <name evidence="18" type="ORF">A3783_03705</name>
</gene>
<evidence type="ECO:0000256" key="4">
    <source>
        <dbReference type="ARBA" id="ARBA00011738"/>
    </source>
</evidence>
<dbReference type="EC" id="2.1.1.228" evidence="5 15"/>
<evidence type="ECO:0000256" key="9">
    <source>
        <dbReference type="ARBA" id="ARBA00022679"/>
    </source>
</evidence>
<keyword evidence="9 15" id="KW-0808">Transferase</keyword>
<dbReference type="PIRSF" id="PIRSF000386">
    <property type="entry name" value="tRNA_mtase"/>
    <property type="match status" value="1"/>
</dbReference>
<comment type="subcellular location">
    <subcellularLocation>
        <location evidence="2 15 16">Cytoplasm</location>
    </subcellularLocation>
</comment>
<evidence type="ECO:0000256" key="11">
    <source>
        <dbReference type="ARBA" id="ARBA00022694"/>
    </source>
</evidence>
<evidence type="ECO:0000259" key="17">
    <source>
        <dbReference type="Pfam" id="PF01746"/>
    </source>
</evidence>
<name>A0ABX2VAR2_9BACL</name>
<feature type="binding site" evidence="15">
    <location>
        <begin position="129"/>
        <end position="134"/>
    </location>
    <ligand>
        <name>S-adenosyl-L-methionine</name>
        <dbReference type="ChEBI" id="CHEBI:59789"/>
    </ligand>
</feature>
<sequence length="242" mass="27407">MNITVMTLFPEMFTALNHSIVARAQEEKRIELNYVNFRDYSTNRHGRVDDSPYGGGAGMLLTPQPIFDAVAALPEAKRRIIVLTPTGRRFDQRLAEEWSQEKELVFLCGHYEGFDQRIHDELVTDEVSLGDFVLTGGELAAMTMIDATVRLLPDVLGKSASHEDDSFSTGLLEYPHYTRPANFRGLTVPDVLLSGNHARIETWRRQQALKRTLERRPDLLDQVTLSDADRRYLQSISGLSND</sequence>
<evidence type="ECO:0000256" key="3">
    <source>
        <dbReference type="ARBA" id="ARBA00007630"/>
    </source>
</evidence>
<comment type="similarity">
    <text evidence="3 15 16">Belongs to the RNA methyltransferase TrmD family.</text>
</comment>
<evidence type="ECO:0000256" key="15">
    <source>
        <dbReference type="HAMAP-Rule" id="MF_00605"/>
    </source>
</evidence>
<evidence type="ECO:0000256" key="6">
    <source>
        <dbReference type="ARBA" id="ARBA00014679"/>
    </source>
</evidence>
<evidence type="ECO:0000256" key="16">
    <source>
        <dbReference type="RuleBase" id="RU003464"/>
    </source>
</evidence>
<dbReference type="NCBIfam" id="TIGR00088">
    <property type="entry name" value="trmD"/>
    <property type="match status" value="1"/>
</dbReference>
<organism evidence="18 19">
    <name type="scientific">Exiguobacterium undae</name>
    <dbReference type="NCBI Taxonomy" id="169177"/>
    <lineage>
        <taxon>Bacteria</taxon>
        <taxon>Bacillati</taxon>
        <taxon>Bacillota</taxon>
        <taxon>Bacilli</taxon>
        <taxon>Bacillales</taxon>
        <taxon>Bacillales Family XII. Incertae Sedis</taxon>
        <taxon>Exiguobacterium</taxon>
    </lineage>
</organism>
<proteinExistence type="inferred from homology"/>
<dbReference type="Pfam" id="PF01746">
    <property type="entry name" value="tRNA_m1G_MT"/>
    <property type="match status" value="1"/>
</dbReference>
<dbReference type="InterPro" id="IPR029028">
    <property type="entry name" value="Alpha/beta_knot_MTases"/>
</dbReference>
<keyword evidence="19" id="KW-1185">Reference proteome</keyword>
<dbReference type="InterPro" id="IPR023148">
    <property type="entry name" value="tRNA_m1G_MeTrfase_C_sf"/>
</dbReference>
<dbReference type="Proteomes" id="UP000078447">
    <property type="component" value="Unassembled WGS sequence"/>
</dbReference>
<dbReference type="PANTHER" id="PTHR46417:SF1">
    <property type="entry name" value="TRNA (GUANINE-N(1)-)-METHYLTRANSFERASE"/>
    <property type="match status" value="1"/>
</dbReference>
<evidence type="ECO:0000256" key="10">
    <source>
        <dbReference type="ARBA" id="ARBA00022691"/>
    </source>
</evidence>
<comment type="function">
    <text evidence="1 15 16">Specifically methylates guanosine-37 in various tRNAs.</text>
</comment>
<dbReference type="InterPro" id="IPR029026">
    <property type="entry name" value="tRNA_m1G_MTases_N"/>
</dbReference>
<evidence type="ECO:0000256" key="7">
    <source>
        <dbReference type="ARBA" id="ARBA00022490"/>
    </source>
</evidence>
<evidence type="ECO:0000256" key="1">
    <source>
        <dbReference type="ARBA" id="ARBA00002634"/>
    </source>
</evidence>
<evidence type="ECO:0000256" key="5">
    <source>
        <dbReference type="ARBA" id="ARBA00012807"/>
    </source>
</evidence>
<dbReference type="PANTHER" id="PTHR46417">
    <property type="entry name" value="TRNA (GUANINE-N(1)-)-METHYLTRANSFERASE"/>
    <property type="match status" value="1"/>
</dbReference>
<dbReference type="InterPro" id="IPR016009">
    <property type="entry name" value="tRNA_MeTrfase_TRMD/TRM10"/>
</dbReference>
<dbReference type="HAMAP" id="MF_00605">
    <property type="entry name" value="TrmD"/>
    <property type="match status" value="1"/>
</dbReference>
<evidence type="ECO:0000256" key="14">
    <source>
        <dbReference type="ARBA" id="ARBA00047783"/>
    </source>
</evidence>
<dbReference type="Gene3D" id="3.40.1280.10">
    <property type="match status" value="1"/>
</dbReference>